<proteinExistence type="predicted"/>
<name>A0A6J5T9Q9_9CAUD</name>
<evidence type="ECO:0000313" key="2">
    <source>
        <dbReference type="EMBL" id="CAB4241636.1"/>
    </source>
</evidence>
<protein>
    <submittedName>
        <fullName evidence="2">Uncharacterized protein</fullName>
    </submittedName>
</protein>
<accession>A0A6J5T9Q9</accession>
<keyword evidence="1" id="KW-1133">Transmembrane helix</keyword>
<dbReference type="EMBL" id="LR797824">
    <property type="protein sequence ID" value="CAB4241636.1"/>
    <property type="molecule type" value="Genomic_DNA"/>
</dbReference>
<sequence length="55" mass="6104">MKGFWFLFLTGLALFLTAAFGIALEGHGNIIDHMLVIMLGLGLMFCSSLMLEIRK</sequence>
<organism evidence="2">
    <name type="scientific">uncultured Caudovirales phage</name>
    <dbReference type="NCBI Taxonomy" id="2100421"/>
    <lineage>
        <taxon>Viruses</taxon>
        <taxon>Duplodnaviria</taxon>
        <taxon>Heunggongvirae</taxon>
        <taxon>Uroviricota</taxon>
        <taxon>Caudoviricetes</taxon>
        <taxon>Peduoviridae</taxon>
        <taxon>Maltschvirus</taxon>
        <taxon>Maltschvirus maltsch</taxon>
    </lineage>
</organism>
<keyword evidence="1" id="KW-0472">Membrane</keyword>
<evidence type="ECO:0000256" key="1">
    <source>
        <dbReference type="SAM" id="Phobius"/>
    </source>
</evidence>
<feature type="transmembrane region" description="Helical" evidence="1">
    <location>
        <begin position="31"/>
        <end position="51"/>
    </location>
</feature>
<keyword evidence="1" id="KW-0812">Transmembrane</keyword>
<reference evidence="2" key="1">
    <citation type="submission" date="2020-05" db="EMBL/GenBank/DDBJ databases">
        <authorList>
            <person name="Chiriac C."/>
            <person name="Salcher M."/>
            <person name="Ghai R."/>
            <person name="Kavagutti S V."/>
        </authorList>
    </citation>
    <scope>NUCLEOTIDE SEQUENCE</scope>
</reference>
<gene>
    <name evidence="2" type="ORF">UFOVP71_174</name>
</gene>